<feature type="active site" evidence="6">
    <location>
        <position position="319"/>
    </location>
</feature>
<comment type="pathway">
    <text evidence="2">Protein modification; protein glycosylation.</text>
</comment>
<evidence type="ECO:0000256" key="8">
    <source>
        <dbReference type="PIRSR" id="PIRSR601382-3"/>
    </source>
</evidence>
<dbReference type="GO" id="GO:0005975">
    <property type="term" value="P:carbohydrate metabolic process"/>
    <property type="evidence" value="ECO:0007669"/>
    <property type="project" value="InterPro"/>
</dbReference>
<feature type="active site" description="Proton donor" evidence="6">
    <location>
        <position position="433"/>
    </location>
</feature>
<dbReference type="SUPFAM" id="SSF48225">
    <property type="entry name" value="Seven-hairpin glycosidases"/>
    <property type="match status" value="1"/>
</dbReference>
<protein>
    <recommendedName>
        <fullName evidence="9">alpha-1,2-Mannosidase</fullName>
        <ecNumber evidence="9">3.2.1.-</ecNumber>
    </recommendedName>
</protein>
<feature type="binding site" evidence="7">
    <location>
        <position position="580"/>
    </location>
    <ligand>
        <name>Ca(2+)</name>
        <dbReference type="ChEBI" id="CHEBI:29108"/>
    </ligand>
</feature>
<evidence type="ECO:0000256" key="3">
    <source>
        <dbReference type="ARBA" id="ARBA00007658"/>
    </source>
</evidence>
<dbReference type="EC" id="3.2.1.-" evidence="9"/>
<dbReference type="PANTHER" id="PTHR11742">
    <property type="entry name" value="MANNOSYL-OLIGOSACCHARIDE ALPHA-1,2-MANNOSIDASE-RELATED"/>
    <property type="match status" value="1"/>
</dbReference>
<sequence length="594" mass="66908">MFSMRRLALSIGFSALFLVVLIQLEILRLPRSVSSKFTEPQVYRLPPKEDDGHFNWAALKTHYPVTSFEPLPRPGNTRLPRVQYDFPKEVASVAAERKHRQAEVKKTLQRCWKAYRERAWLEDELAPISGTGRNTFGGWAATLVDTLDVLWIMDMKDEFREAADAAVGIDFSNTTSSTINVFETTIRYLGGFLAAYDLSGDQRLLDKSLELAHMLYAAFDTPNRMPITRWDFHKAASGERQTADDGVLVAEIGSLTLEFTRLSQITNDNKWYDAVARIMAVFDQQQDSTNLPGMWPLVVNARAQEFNTGTVFTLGAMSDSVYEYLPKMYALLGGSDRYARLYKGSMSAAIKHSLFRPMLPDNADVLVAGPVHADDPGKSRLEPQGQHLVCFAGGMLALGGRLLEDEMHVQTGRKLTDGCIWTYEASELGIMPETFFALPCEGQPCTWDEAKWHADVVRYAGDDAEHGASSIIETKRLRPGFSSIDDRRYILRPEAIESVFVLYRITGDEELREKAWTMFSNINKHTETGIANAAISDMTDPSAPKSDSMESFWTAETLKYFYLIFSDPGLISLDDYVFNTEAHPLKRPNARFWG</sequence>
<dbReference type="GO" id="GO:0004571">
    <property type="term" value="F:mannosyl-oligosaccharide 1,2-alpha-mannosidase activity"/>
    <property type="evidence" value="ECO:0007669"/>
    <property type="project" value="InterPro"/>
</dbReference>
<dbReference type="Gene3D" id="1.50.10.10">
    <property type="match status" value="1"/>
</dbReference>
<dbReference type="InterPro" id="IPR012341">
    <property type="entry name" value="6hp_glycosidase-like_sf"/>
</dbReference>
<dbReference type="GO" id="GO:0016020">
    <property type="term" value="C:membrane"/>
    <property type="evidence" value="ECO:0007669"/>
    <property type="project" value="InterPro"/>
</dbReference>
<organism evidence="10 11">
    <name type="scientific">Oleoguttula mirabilis</name>
    <dbReference type="NCBI Taxonomy" id="1507867"/>
    <lineage>
        <taxon>Eukaryota</taxon>
        <taxon>Fungi</taxon>
        <taxon>Dikarya</taxon>
        <taxon>Ascomycota</taxon>
        <taxon>Pezizomycotina</taxon>
        <taxon>Dothideomycetes</taxon>
        <taxon>Dothideomycetidae</taxon>
        <taxon>Mycosphaerellales</taxon>
        <taxon>Teratosphaeriaceae</taxon>
        <taxon>Oleoguttula</taxon>
    </lineage>
</organism>
<feature type="active site" evidence="6">
    <location>
        <position position="494"/>
    </location>
</feature>
<dbReference type="PRINTS" id="PR00747">
    <property type="entry name" value="GLYHDRLASE47"/>
</dbReference>
<dbReference type="InterPro" id="IPR050749">
    <property type="entry name" value="Glycosyl_Hydrolase_47"/>
</dbReference>
<reference evidence="10 11" key="1">
    <citation type="submission" date="2021-11" db="EMBL/GenBank/DDBJ databases">
        <title>Black yeast isolated from Biological Soil Crust.</title>
        <authorList>
            <person name="Kurbessoian T."/>
        </authorList>
    </citation>
    <scope>NUCLEOTIDE SEQUENCE [LARGE SCALE GENOMIC DNA]</scope>
    <source>
        <strain evidence="10 11">CCFEE 5522</strain>
    </source>
</reference>
<evidence type="ECO:0000256" key="4">
    <source>
        <dbReference type="ARBA" id="ARBA00022801"/>
    </source>
</evidence>
<dbReference type="InterPro" id="IPR001382">
    <property type="entry name" value="Glyco_hydro_47"/>
</dbReference>
<evidence type="ECO:0000313" key="11">
    <source>
        <dbReference type="Proteomes" id="UP001324427"/>
    </source>
</evidence>
<keyword evidence="11" id="KW-1185">Reference proteome</keyword>
<keyword evidence="7" id="KW-0106">Calcium</keyword>
<comment type="similarity">
    <text evidence="3 9">Belongs to the glycosyl hydrolase 47 family.</text>
</comment>
<feature type="active site" description="Proton donor" evidence="6">
    <location>
        <position position="183"/>
    </location>
</feature>
<feature type="disulfide bond" evidence="8">
    <location>
        <begin position="390"/>
        <end position="419"/>
    </location>
</feature>
<comment type="cofactor">
    <cofactor evidence="1 7">
        <name>Ca(2+)</name>
        <dbReference type="ChEBI" id="CHEBI:29108"/>
    </cofactor>
</comment>
<evidence type="ECO:0000256" key="9">
    <source>
        <dbReference type="RuleBase" id="RU361193"/>
    </source>
</evidence>
<evidence type="ECO:0000256" key="2">
    <source>
        <dbReference type="ARBA" id="ARBA00004922"/>
    </source>
</evidence>
<dbReference type="GO" id="GO:0005783">
    <property type="term" value="C:endoplasmic reticulum"/>
    <property type="evidence" value="ECO:0007669"/>
    <property type="project" value="TreeGrafter"/>
</dbReference>
<dbReference type="EMBL" id="JAVFHQ010000007">
    <property type="protein sequence ID" value="KAK4548668.1"/>
    <property type="molecule type" value="Genomic_DNA"/>
</dbReference>
<dbReference type="GO" id="GO:0036503">
    <property type="term" value="P:ERAD pathway"/>
    <property type="evidence" value="ECO:0007669"/>
    <property type="project" value="UniProtKB-ARBA"/>
</dbReference>
<dbReference type="InterPro" id="IPR036026">
    <property type="entry name" value="Seven-hairpin_glycosidases"/>
</dbReference>
<keyword evidence="5 8" id="KW-1015">Disulfide bond</keyword>
<dbReference type="FunFam" id="1.50.10.10:FF:000037">
    <property type="entry name" value="alpha-1,2-Mannosidase"/>
    <property type="match status" value="1"/>
</dbReference>
<gene>
    <name evidence="10" type="ORF">LTR36_009579</name>
</gene>
<proteinExistence type="inferred from homology"/>
<evidence type="ECO:0000256" key="6">
    <source>
        <dbReference type="PIRSR" id="PIRSR601382-1"/>
    </source>
</evidence>
<dbReference type="AlphaFoldDB" id="A0AAV9JT54"/>
<keyword evidence="9" id="KW-0326">Glycosidase</keyword>
<dbReference type="Pfam" id="PF01532">
    <property type="entry name" value="Glyco_hydro_47"/>
    <property type="match status" value="1"/>
</dbReference>
<accession>A0AAV9JT54</accession>
<dbReference type="PANTHER" id="PTHR11742:SF89">
    <property type="entry name" value="ALPHA-1,2-MANNOSIDASE"/>
    <property type="match status" value="1"/>
</dbReference>
<keyword evidence="7" id="KW-0479">Metal-binding</keyword>
<name>A0AAV9JT54_9PEZI</name>
<evidence type="ECO:0000313" key="10">
    <source>
        <dbReference type="EMBL" id="KAK4548668.1"/>
    </source>
</evidence>
<comment type="caution">
    <text evidence="10">The sequence shown here is derived from an EMBL/GenBank/DDBJ whole genome shotgun (WGS) entry which is preliminary data.</text>
</comment>
<dbReference type="Proteomes" id="UP001324427">
    <property type="component" value="Unassembled WGS sequence"/>
</dbReference>
<evidence type="ECO:0000256" key="5">
    <source>
        <dbReference type="ARBA" id="ARBA00023157"/>
    </source>
</evidence>
<dbReference type="GO" id="GO:0005509">
    <property type="term" value="F:calcium ion binding"/>
    <property type="evidence" value="ECO:0007669"/>
    <property type="project" value="InterPro"/>
</dbReference>
<evidence type="ECO:0000256" key="1">
    <source>
        <dbReference type="ARBA" id="ARBA00001913"/>
    </source>
</evidence>
<keyword evidence="4 9" id="KW-0378">Hydrolase</keyword>
<evidence type="ECO:0000256" key="7">
    <source>
        <dbReference type="PIRSR" id="PIRSR601382-2"/>
    </source>
</evidence>